<name>A0A0E9VWK3_ANGAN</name>
<evidence type="ECO:0000256" key="1">
    <source>
        <dbReference type="SAM" id="MobiDB-lite"/>
    </source>
</evidence>
<reference evidence="2" key="2">
    <citation type="journal article" date="2015" name="Fish Shellfish Immunol.">
        <title>Early steps in the European eel (Anguilla anguilla)-Vibrio vulnificus interaction in the gills: Role of the RtxA13 toxin.</title>
        <authorList>
            <person name="Callol A."/>
            <person name="Pajuelo D."/>
            <person name="Ebbesson L."/>
            <person name="Teles M."/>
            <person name="MacKenzie S."/>
            <person name="Amaro C."/>
        </authorList>
    </citation>
    <scope>NUCLEOTIDE SEQUENCE</scope>
</reference>
<proteinExistence type="predicted"/>
<protein>
    <submittedName>
        <fullName evidence="2">Uncharacterized protein</fullName>
    </submittedName>
</protein>
<evidence type="ECO:0000313" key="2">
    <source>
        <dbReference type="EMBL" id="JAH81685.1"/>
    </source>
</evidence>
<dbReference type="EMBL" id="GBXM01026892">
    <property type="protein sequence ID" value="JAH81685.1"/>
    <property type="molecule type" value="Transcribed_RNA"/>
</dbReference>
<feature type="compositionally biased region" description="Polar residues" evidence="1">
    <location>
        <begin position="35"/>
        <end position="45"/>
    </location>
</feature>
<dbReference type="AlphaFoldDB" id="A0A0E9VWK3"/>
<organism evidence="2">
    <name type="scientific">Anguilla anguilla</name>
    <name type="common">European freshwater eel</name>
    <name type="synonym">Muraena anguilla</name>
    <dbReference type="NCBI Taxonomy" id="7936"/>
    <lineage>
        <taxon>Eukaryota</taxon>
        <taxon>Metazoa</taxon>
        <taxon>Chordata</taxon>
        <taxon>Craniata</taxon>
        <taxon>Vertebrata</taxon>
        <taxon>Euteleostomi</taxon>
        <taxon>Actinopterygii</taxon>
        <taxon>Neopterygii</taxon>
        <taxon>Teleostei</taxon>
        <taxon>Anguilliformes</taxon>
        <taxon>Anguillidae</taxon>
        <taxon>Anguilla</taxon>
    </lineage>
</organism>
<reference evidence="2" key="1">
    <citation type="submission" date="2014-11" db="EMBL/GenBank/DDBJ databases">
        <authorList>
            <person name="Amaro Gonzalez C."/>
        </authorList>
    </citation>
    <scope>NUCLEOTIDE SEQUENCE</scope>
</reference>
<feature type="region of interest" description="Disordered" evidence="1">
    <location>
        <begin position="29"/>
        <end position="76"/>
    </location>
</feature>
<accession>A0A0E9VWK3</accession>
<sequence>MLSRYQKGPTKNMQCRKYSPYVLLRESLHTAPEDSVQTPGLSSRTEGPRSRWPPEGTSSDEARHHKHKTTSLKSRASSCMISPINLKF</sequence>